<dbReference type="InterPro" id="IPR036249">
    <property type="entry name" value="Thioredoxin-like_sf"/>
</dbReference>
<sequence>MKMNRFRSLCAASLFLLGHASINCLAQTQASQKFTVKGKIEGVASGKLLLLSITGEQTADTLDSFIFDTPEFELSGSANKPLLGKIILEGFSGGFEFLAEPGETYAATLANGSQHPIQGGVLQNTLNKYSLERAEGQKVLQNLQHTFDSLRTANKYRSASKVNDSIQAFSQESQKRQNKFMQQNDNLLSAYLMLNYIYKQDLPLEGTKQAYNQLGAQAKQSAAGQIIAQRIARMEGATTGRQAPDFTLQTPEGKEVTLSNIKAKIKIVDFWASWCGPCRLNNPDLKKLYEAFKDKGVEIVGVSLDNVRKNWINAIEKDGLPWIQVSSLKGWKCSTAQAYSISAIPALFVLDSENKIIARDIKGEALWNFIADYLK</sequence>
<proteinExistence type="predicted"/>
<comment type="caution">
    <text evidence="7">The sequence shown here is derived from an EMBL/GenBank/DDBJ whole genome shotgun (WGS) entry which is preliminary data.</text>
</comment>
<evidence type="ECO:0000313" key="8">
    <source>
        <dbReference type="Proteomes" id="UP001228403"/>
    </source>
</evidence>
<evidence type="ECO:0000256" key="5">
    <source>
        <dbReference type="SAM" id="SignalP"/>
    </source>
</evidence>
<dbReference type="Proteomes" id="UP001228403">
    <property type="component" value="Unassembled WGS sequence"/>
</dbReference>
<dbReference type="Gene3D" id="3.40.30.10">
    <property type="entry name" value="Glutaredoxin"/>
    <property type="match status" value="1"/>
</dbReference>
<evidence type="ECO:0000256" key="2">
    <source>
        <dbReference type="ARBA" id="ARBA00022748"/>
    </source>
</evidence>
<dbReference type="InterPro" id="IPR000866">
    <property type="entry name" value="AhpC/TSA"/>
</dbReference>
<evidence type="ECO:0000256" key="4">
    <source>
        <dbReference type="ARBA" id="ARBA00023284"/>
    </source>
</evidence>
<keyword evidence="4" id="KW-0676">Redox-active center</keyword>
<dbReference type="Pfam" id="PF14289">
    <property type="entry name" value="DUF4369"/>
    <property type="match status" value="1"/>
</dbReference>
<dbReference type="InterPro" id="IPR013766">
    <property type="entry name" value="Thioredoxin_domain"/>
</dbReference>
<evidence type="ECO:0000313" key="7">
    <source>
        <dbReference type="EMBL" id="MDM8145712.1"/>
    </source>
</evidence>
<protein>
    <submittedName>
        <fullName evidence="7">TlpA disulfide reductase family protein</fullName>
    </submittedName>
</protein>
<organism evidence="7 8">
    <name type="scientific">Bacteroides eggerthii</name>
    <dbReference type="NCBI Taxonomy" id="28111"/>
    <lineage>
        <taxon>Bacteria</taxon>
        <taxon>Pseudomonadati</taxon>
        <taxon>Bacteroidota</taxon>
        <taxon>Bacteroidia</taxon>
        <taxon>Bacteroidales</taxon>
        <taxon>Bacteroidaceae</taxon>
        <taxon>Bacteroides</taxon>
    </lineage>
</organism>
<dbReference type="PROSITE" id="PS51352">
    <property type="entry name" value="THIOREDOXIN_2"/>
    <property type="match status" value="1"/>
</dbReference>
<evidence type="ECO:0000256" key="1">
    <source>
        <dbReference type="ARBA" id="ARBA00004196"/>
    </source>
</evidence>
<keyword evidence="8" id="KW-1185">Reference proteome</keyword>
<feature type="signal peptide" evidence="5">
    <location>
        <begin position="1"/>
        <end position="26"/>
    </location>
</feature>
<dbReference type="Pfam" id="PF00578">
    <property type="entry name" value="AhpC-TSA"/>
    <property type="match status" value="1"/>
</dbReference>
<dbReference type="EMBL" id="JAUDCF010000013">
    <property type="protein sequence ID" value="MDM8145712.1"/>
    <property type="molecule type" value="Genomic_DNA"/>
</dbReference>
<accession>A0ABT7U5B5</accession>
<feature type="chain" id="PRO_5045369588" evidence="5">
    <location>
        <begin position="27"/>
        <end position="375"/>
    </location>
</feature>
<dbReference type="CDD" id="cd02966">
    <property type="entry name" value="TlpA_like_family"/>
    <property type="match status" value="1"/>
</dbReference>
<feature type="domain" description="Thioredoxin" evidence="6">
    <location>
        <begin position="237"/>
        <end position="375"/>
    </location>
</feature>
<evidence type="ECO:0000259" key="6">
    <source>
        <dbReference type="PROSITE" id="PS51352"/>
    </source>
</evidence>
<evidence type="ECO:0000256" key="3">
    <source>
        <dbReference type="ARBA" id="ARBA00023157"/>
    </source>
</evidence>
<gene>
    <name evidence="7" type="ORF">QUW02_07220</name>
</gene>
<dbReference type="PANTHER" id="PTHR42852:SF6">
    <property type="entry name" value="THIOL:DISULFIDE INTERCHANGE PROTEIN DSBE"/>
    <property type="match status" value="1"/>
</dbReference>
<dbReference type="PROSITE" id="PS00194">
    <property type="entry name" value="THIOREDOXIN_1"/>
    <property type="match status" value="1"/>
</dbReference>
<dbReference type="InterPro" id="IPR025380">
    <property type="entry name" value="DUF4369"/>
</dbReference>
<keyword evidence="5" id="KW-0732">Signal</keyword>
<reference evidence="7 8" key="1">
    <citation type="submission" date="2023-06" db="EMBL/GenBank/DDBJ databases">
        <authorList>
            <person name="Zeman M."/>
            <person name="Kubasova T."/>
            <person name="Jahodarova E."/>
            <person name="Nykrynova M."/>
            <person name="Rychlik I."/>
        </authorList>
    </citation>
    <scope>NUCLEOTIDE SEQUENCE [LARGE SCALE GENOMIC DNA]</scope>
    <source>
        <strain evidence="7 8">ET4</strain>
    </source>
</reference>
<comment type="subcellular location">
    <subcellularLocation>
        <location evidence="1">Cell envelope</location>
    </subcellularLocation>
</comment>
<keyword evidence="3" id="KW-1015">Disulfide bond</keyword>
<dbReference type="InterPro" id="IPR017937">
    <property type="entry name" value="Thioredoxin_CS"/>
</dbReference>
<reference evidence="8" key="2">
    <citation type="submission" date="2023-07" db="EMBL/GenBank/DDBJ databases">
        <title>Identification and characterization of horizontal gene transfer across gut microbiota members of farm animals based on homology search.</title>
        <authorList>
            <person name="Schwarzerova J."/>
            <person name="Nykrynova M."/>
            <person name="Jureckova K."/>
            <person name="Cejkova D."/>
            <person name="Rychlik I."/>
        </authorList>
    </citation>
    <scope>NUCLEOTIDE SEQUENCE [LARGE SCALE GENOMIC DNA]</scope>
    <source>
        <strain evidence="8">ET4</strain>
    </source>
</reference>
<name>A0ABT7U5B5_9BACE</name>
<dbReference type="PANTHER" id="PTHR42852">
    <property type="entry name" value="THIOL:DISULFIDE INTERCHANGE PROTEIN DSBE"/>
    <property type="match status" value="1"/>
</dbReference>
<dbReference type="InterPro" id="IPR050553">
    <property type="entry name" value="Thioredoxin_ResA/DsbE_sf"/>
</dbReference>
<keyword evidence="2" id="KW-0201">Cytochrome c-type biogenesis</keyword>
<dbReference type="SUPFAM" id="SSF52833">
    <property type="entry name" value="Thioredoxin-like"/>
    <property type="match status" value="1"/>
</dbReference>